<dbReference type="STRING" id="561176.SAMN04488561_2862"/>
<evidence type="ECO:0000313" key="3">
    <source>
        <dbReference type="EMBL" id="SEE82597.1"/>
    </source>
</evidence>
<evidence type="ECO:0000256" key="2">
    <source>
        <dbReference type="SAM" id="Phobius"/>
    </source>
</evidence>
<keyword evidence="2" id="KW-1133">Transmembrane helix</keyword>
<gene>
    <name evidence="3" type="ORF">SAMN04488561_2862</name>
</gene>
<keyword evidence="2" id="KW-0812">Transmembrane</keyword>
<feature type="region of interest" description="Disordered" evidence="1">
    <location>
        <begin position="17"/>
        <end position="37"/>
    </location>
</feature>
<keyword evidence="2" id="KW-0472">Membrane</keyword>
<protein>
    <submittedName>
        <fullName evidence="3">Uncharacterized protein</fullName>
    </submittedName>
</protein>
<feature type="transmembrane region" description="Helical" evidence="2">
    <location>
        <begin position="44"/>
        <end position="64"/>
    </location>
</feature>
<accession>A0A1H5M1G7</accession>
<dbReference type="EMBL" id="FNUC01000003">
    <property type="protein sequence ID" value="SEE82597.1"/>
    <property type="molecule type" value="Genomic_DNA"/>
</dbReference>
<evidence type="ECO:0000313" key="4">
    <source>
        <dbReference type="Proteomes" id="UP000181980"/>
    </source>
</evidence>
<dbReference type="Proteomes" id="UP000181980">
    <property type="component" value="Unassembled WGS sequence"/>
</dbReference>
<sequence length="357" mass="35878">MTHDENALRRLLTAATASVDPAPGAAGRAREGGRRRLRRRRAQVGAASVLTTAAAVAGIVPLLGGANPEPAAPQPAASVPVALPDGAGEPCADQPAYGHTITAAELPDDVRLLWPEDGPLDVAEAWPRLETGPCAPGELGVAGVDDDGVIDRLAVVFGPEPAGAVPPGTAPGTLVPGPEDGEAGRRDVAWLLPDGRQLRVDADGFTAGELEELAAAATVTDGVVDLGGWPSAMSLEYVGEFGAAWSAQYGWEVSGPQGSLSVQTAPGGVYGWSLAGDRIVDLGGHPAVLRGTDRVVWSPAPDVVASLTVDAGLDPLEVAATVGPVAADDPRLAGAGAPEEPGETPSAPVEATATPTP</sequence>
<proteinExistence type="predicted"/>
<evidence type="ECO:0000256" key="1">
    <source>
        <dbReference type="SAM" id="MobiDB-lite"/>
    </source>
</evidence>
<dbReference type="OrthoDB" id="5183711at2"/>
<feature type="compositionally biased region" description="Low complexity" evidence="1">
    <location>
        <begin position="162"/>
        <end position="172"/>
    </location>
</feature>
<feature type="region of interest" description="Disordered" evidence="1">
    <location>
        <begin position="324"/>
        <end position="357"/>
    </location>
</feature>
<dbReference type="AlphaFoldDB" id="A0A1H5M1G7"/>
<feature type="compositionally biased region" description="Low complexity" evidence="1">
    <location>
        <begin position="17"/>
        <end position="27"/>
    </location>
</feature>
<name>A0A1H5M1G7_9ACTN</name>
<organism evidence="3 4">
    <name type="scientific">Jiangella alba</name>
    <dbReference type="NCBI Taxonomy" id="561176"/>
    <lineage>
        <taxon>Bacteria</taxon>
        <taxon>Bacillati</taxon>
        <taxon>Actinomycetota</taxon>
        <taxon>Actinomycetes</taxon>
        <taxon>Jiangellales</taxon>
        <taxon>Jiangellaceae</taxon>
        <taxon>Jiangella</taxon>
    </lineage>
</organism>
<reference evidence="4" key="1">
    <citation type="submission" date="2016-10" db="EMBL/GenBank/DDBJ databases">
        <authorList>
            <person name="Varghese N."/>
            <person name="Submissions S."/>
        </authorList>
    </citation>
    <scope>NUCLEOTIDE SEQUENCE [LARGE SCALE GENOMIC DNA]</scope>
    <source>
        <strain evidence="4">DSM 45237</strain>
    </source>
</reference>
<keyword evidence="4" id="KW-1185">Reference proteome</keyword>
<feature type="region of interest" description="Disordered" evidence="1">
    <location>
        <begin position="162"/>
        <end position="184"/>
    </location>
</feature>
<dbReference type="RefSeq" id="WP_069113357.1">
    <property type="nucleotide sequence ID" value="NZ_FNUC01000003.1"/>
</dbReference>